<dbReference type="InterPro" id="IPR006282">
    <property type="entry name" value="Thi_PPkinase"/>
</dbReference>
<evidence type="ECO:0000256" key="5">
    <source>
        <dbReference type="NCBIfam" id="TIGR01378"/>
    </source>
</evidence>
<keyword evidence="1" id="KW-0808">Transferase</keyword>
<evidence type="ECO:0000256" key="3">
    <source>
        <dbReference type="ARBA" id="ARBA00022777"/>
    </source>
</evidence>
<dbReference type="GO" id="GO:0009229">
    <property type="term" value="P:thiamine diphosphate biosynthetic process"/>
    <property type="evidence" value="ECO:0007669"/>
    <property type="project" value="InterPro"/>
</dbReference>
<dbReference type="SUPFAM" id="SSF63999">
    <property type="entry name" value="Thiamin pyrophosphokinase, catalytic domain"/>
    <property type="match status" value="1"/>
</dbReference>
<dbReference type="OrthoDB" id="9804377at2"/>
<keyword evidence="4" id="KW-0067">ATP-binding</keyword>
<evidence type="ECO:0000256" key="4">
    <source>
        <dbReference type="ARBA" id="ARBA00022840"/>
    </source>
</evidence>
<dbReference type="AlphaFoldDB" id="A0A0R1UL12"/>
<evidence type="ECO:0000259" key="6">
    <source>
        <dbReference type="SMART" id="SM00983"/>
    </source>
</evidence>
<dbReference type="PANTHER" id="PTHR41299">
    <property type="entry name" value="THIAMINE PYROPHOSPHOKINASE"/>
    <property type="match status" value="1"/>
</dbReference>
<keyword evidence="3" id="KW-0418">Kinase</keyword>
<evidence type="ECO:0000256" key="2">
    <source>
        <dbReference type="ARBA" id="ARBA00022741"/>
    </source>
</evidence>
<dbReference type="STRING" id="417373.GCA_001570685_00495"/>
<dbReference type="PATRIC" id="fig|1423742.4.peg.1457"/>
<dbReference type="InterPro" id="IPR007373">
    <property type="entry name" value="Thiamin_PyroPKinase_B1-bd"/>
</dbReference>
<dbReference type="GO" id="GO:0005524">
    <property type="term" value="F:ATP binding"/>
    <property type="evidence" value="ECO:0007669"/>
    <property type="project" value="UniProtKB-KW"/>
</dbReference>
<dbReference type="GO" id="GO:0004788">
    <property type="term" value="F:thiamine diphosphokinase activity"/>
    <property type="evidence" value="ECO:0007669"/>
    <property type="project" value="UniProtKB-UniRule"/>
</dbReference>
<dbReference type="Proteomes" id="UP000051084">
    <property type="component" value="Unassembled WGS sequence"/>
</dbReference>
<name>A0A0R1UL12_9LACO</name>
<protein>
    <recommendedName>
        <fullName evidence="5">Thiamine diphosphokinase</fullName>
        <ecNumber evidence="5">2.7.6.2</ecNumber>
    </recommendedName>
</protein>
<sequence length="214" mass="23440">MTVVNIMVGGPEDLIPYDQLNHYPGVWLGVDLGATRLLNHGIVPVVALGDFDSSTNAQFDAVVAQVADVRTCSPIKDETDTQLALTIALQEYNATQINLFGATGGRLDQLLANLYSVLRDPYRLALPKLRLIDTQNVVTWFEPGTYQVEQLPTMQYLAFVGITGVDNLTIQDAKYNLAPFSSAMPISWSSNEFVGQPVTFSFTTGIVMVIQSHD</sequence>
<dbReference type="Gene3D" id="3.40.50.10240">
    <property type="entry name" value="Thiamin pyrophosphokinase, catalytic domain"/>
    <property type="match status" value="1"/>
</dbReference>
<evidence type="ECO:0000256" key="1">
    <source>
        <dbReference type="ARBA" id="ARBA00022679"/>
    </source>
</evidence>
<dbReference type="GO" id="GO:0006772">
    <property type="term" value="P:thiamine metabolic process"/>
    <property type="evidence" value="ECO:0007669"/>
    <property type="project" value="UniProtKB-UniRule"/>
</dbReference>
<comment type="caution">
    <text evidence="7">The sequence shown here is derived from an EMBL/GenBank/DDBJ whole genome shotgun (WGS) entry which is preliminary data.</text>
</comment>
<dbReference type="RefSeq" id="WP_054652927.1">
    <property type="nucleotide sequence ID" value="NZ_AZGC01000039.1"/>
</dbReference>
<evidence type="ECO:0000313" key="8">
    <source>
        <dbReference type="Proteomes" id="UP000051084"/>
    </source>
</evidence>
<evidence type="ECO:0000313" key="7">
    <source>
        <dbReference type="EMBL" id="KRL93934.1"/>
    </source>
</evidence>
<reference evidence="7 8" key="1">
    <citation type="journal article" date="2015" name="Genome Announc.">
        <title>Expanding the biotechnology potential of lactobacilli through comparative genomics of 213 strains and associated genera.</title>
        <authorList>
            <person name="Sun Z."/>
            <person name="Harris H.M."/>
            <person name="McCann A."/>
            <person name="Guo C."/>
            <person name="Argimon S."/>
            <person name="Zhang W."/>
            <person name="Yang X."/>
            <person name="Jeffery I.B."/>
            <person name="Cooney J.C."/>
            <person name="Kagawa T.F."/>
            <person name="Liu W."/>
            <person name="Song Y."/>
            <person name="Salvetti E."/>
            <person name="Wrobel A."/>
            <person name="Rasinkangas P."/>
            <person name="Parkhill J."/>
            <person name="Rea M.C."/>
            <person name="O'Sullivan O."/>
            <person name="Ritari J."/>
            <person name="Douillard F.P."/>
            <person name="Paul Ross R."/>
            <person name="Yang R."/>
            <person name="Briner A.E."/>
            <person name="Felis G.E."/>
            <person name="de Vos W.M."/>
            <person name="Barrangou R."/>
            <person name="Klaenhammer T.R."/>
            <person name="Caufield P.W."/>
            <person name="Cui Y."/>
            <person name="Zhang H."/>
            <person name="O'Toole P.W."/>
        </authorList>
    </citation>
    <scope>NUCLEOTIDE SEQUENCE [LARGE SCALE GENOMIC DNA]</scope>
    <source>
        <strain evidence="7 8">DSM 18793</strain>
    </source>
</reference>
<proteinExistence type="predicted"/>
<gene>
    <name evidence="7" type="ORF">FC21_GL001405</name>
</gene>
<dbReference type="GO" id="GO:0030975">
    <property type="term" value="F:thiamine binding"/>
    <property type="evidence" value="ECO:0007669"/>
    <property type="project" value="InterPro"/>
</dbReference>
<dbReference type="NCBIfam" id="TIGR01378">
    <property type="entry name" value="thi_PPkinase"/>
    <property type="match status" value="1"/>
</dbReference>
<dbReference type="InterPro" id="IPR053149">
    <property type="entry name" value="TPK"/>
</dbReference>
<feature type="domain" description="Thiamin pyrophosphokinase thiamin-binding" evidence="6">
    <location>
        <begin position="144"/>
        <end position="208"/>
    </location>
</feature>
<dbReference type="InterPro" id="IPR036759">
    <property type="entry name" value="TPK_catalytic_sf"/>
</dbReference>
<organism evidence="7 8">
    <name type="scientific">Limosilactobacillus equigenerosi DSM 18793 = JCM 14505</name>
    <dbReference type="NCBI Taxonomy" id="1423742"/>
    <lineage>
        <taxon>Bacteria</taxon>
        <taxon>Bacillati</taxon>
        <taxon>Bacillota</taxon>
        <taxon>Bacilli</taxon>
        <taxon>Lactobacillales</taxon>
        <taxon>Lactobacillaceae</taxon>
        <taxon>Limosilactobacillus</taxon>
    </lineage>
</organism>
<dbReference type="Pfam" id="PF04263">
    <property type="entry name" value="TPK_catalytic"/>
    <property type="match status" value="1"/>
</dbReference>
<keyword evidence="8" id="KW-1185">Reference proteome</keyword>
<dbReference type="EC" id="2.7.6.2" evidence="5"/>
<dbReference type="SMART" id="SM00983">
    <property type="entry name" value="TPK_B1_binding"/>
    <property type="match status" value="1"/>
</dbReference>
<dbReference type="PANTHER" id="PTHR41299:SF1">
    <property type="entry name" value="THIAMINE PYROPHOSPHOKINASE"/>
    <property type="match status" value="1"/>
</dbReference>
<accession>A0A0R1UL12</accession>
<dbReference type="GO" id="GO:0016301">
    <property type="term" value="F:kinase activity"/>
    <property type="evidence" value="ECO:0007669"/>
    <property type="project" value="UniProtKB-KW"/>
</dbReference>
<dbReference type="CDD" id="cd07995">
    <property type="entry name" value="TPK"/>
    <property type="match status" value="1"/>
</dbReference>
<dbReference type="InterPro" id="IPR007371">
    <property type="entry name" value="TPK_catalytic"/>
</dbReference>
<dbReference type="Pfam" id="PF04265">
    <property type="entry name" value="TPK_B1_binding"/>
    <property type="match status" value="1"/>
</dbReference>
<keyword evidence="2" id="KW-0547">Nucleotide-binding</keyword>
<dbReference type="EMBL" id="AZGC01000039">
    <property type="protein sequence ID" value="KRL93934.1"/>
    <property type="molecule type" value="Genomic_DNA"/>
</dbReference>